<protein>
    <submittedName>
        <fullName evidence="2">Uncharacterized protein</fullName>
    </submittedName>
</protein>
<feature type="non-terminal residue" evidence="2">
    <location>
        <position position="1"/>
    </location>
</feature>
<evidence type="ECO:0000256" key="1">
    <source>
        <dbReference type="SAM" id="MobiDB-lite"/>
    </source>
</evidence>
<dbReference type="AlphaFoldDB" id="X1KEW7"/>
<feature type="compositionally biased region" description="Polar residues" evidence="1">
    <location>
        <begin position="17"/>
        <end position="28"/>
    </location>
</feature>
<organism evidence="2">
    <name type="scientific">marine sediment metagenome</name>
    <dbReference type="NCBI Taxonomy" id="412755"/>
    <lineage>
        <taxon>unclassified sequences</taxon>
        <taxon>metagenomes</taxon>
        <taxon>ecological metagenomes</taxon>
    </lineage>
</organism>
<name>X1KEW7_9ZZZZ</name>
<evidence type="ECO:0000313" key="2">
    <source>
        <dbReference type="EMBL" id="GAI05198.1"/>
    </source>
</evidence>
<feature type="region of interest" description="Disordered" evidence="1">
    <location>
        <begin position="1"/>
        <end position="28"/>
    </location>
</feature>
<sequence>PKRSRIQLEPSERRSIWKNQQHDSTSQQAIVAGQTGLVRILHRKGHLQHQIPFLQSYDNNSST</sequence>
<dbReference type="EMBL" id="BARV01011220">
    <property type="protein sequence ID" value="GAI05198.1"/>
    <property type="molecule type" value="Genomic_DNA"/>
</dbReference>
<gene>
    <name evidence="2" type="ORF">S06H3_21378</name>
</gene>
<comment type="caution">
    <text evidence="2">The sequence shown here is derived from an EMBL/GenBank/DDBJ whole genome shotgun (WGS) entry which is preliminary data.</text>
</comment>
<accession>X1KEW7</accession>
<reference evidence="2" key="1">
    <citation type="journal article" date="2014" name="Front. Microbiol.">
        <title>High frequency of phylogenetically diverse reductive dehalogenase-homologous genes in deep subseafloor sedimentary metagenomes.</title>
        <authorList>
            <person name="Kawai M."/>
            <person name="Futagami T."/>
            <person name="Toyoda A."/>
            <person name="Takaki Y."/>
            <person name="Nishi S."/>
            <person name="Hori S."/>
            <person name="Arai W."/>
            <person name="Tsubouchi T."/>
            <person name="Morono Y."/>
            <person name="Uchiyama I."/>
            <person name="Ito T."/>
            <person name="Fujiyama A."/>
            <person name="Inagaki F."/>
            <person name="Takami H."/>
        </authorList>
    </citation>
    <scope>NUCLEOTIDE SEQUENCE</scope>
    <source>
        <strain evidence="2">Expedition CK06-06</strain>
    </source>
</reference>
<proteinExistence type="predicted"/>